<keyword evidence="2" id="KW-0963">Cytoplasm</keyword>
<dbReference type="Proteomes" id="UP001623348">
    <property type="component" value="Unassembled WGS sequence"/>
</dbReference>
<keyword evidence="11" id="KW-0969">Cilium</keyword>
<comment type="subcellular location">
    <subcellularLocation>
        <location evidence="1">Cytoplasm</location>
        <location evidence="1">Cytoskeleton</location>
        <location evidence="1">Cilium axoneme</location>
    </subcellularLocation>
</comment>
<dbReference type="AlphaFoldDB" id="A0ABC9X312"/>
<dbReference type="Gene3D" id="2.130.10.10">
    <property type="entry name" value="YVTN repeat-like/Quinoprotein amine dehydrogenase"/>
    <property type="match status" value="1"/>
</dbReference>
<evidence type="ECO:0000256" key="5">
    <source>
        <dbReference type="ARBA" id="ARBA00023054"/>
    </source>
</evidence>
<comment type="similarity">
    <text evidence="8">Belongs to the CFAP43 family.</text>
</comment>
<keyword evidence="3" id="KW-0853">WD repeat</keyword>
<name>A0ABC9X312_GRUJA</name>
<protein>
    <recommendedName>
        <fullName evidence="9">Cilia- and flagella-associated protein 43</fullName>
    </recommendedName>
</protein>
<accession>A0ABC9X312</accession>
<evidence type="ECO:0000256" key="2">
    <source>
        <dbReference type="ARBA" id="ARBA00022490"/>
    </source>
</evidence>
<proteinExistence type="inferred from homology"/>
<gene>
    <name evidence="11" type="ORF">GRJ2_001671600</name>
</gene>
<keyword evidence="12" id="KW-1185">Reference proteome</keyword>
<feature type="region of interest" description="Disordered" evidence="10">
    <location>
        <begin position="1"/>
        <end position="25"/>
    </location>
</feature>
<evidence type="ECO:0000256" key="9">
    <source>
        <dbReference type="ARBA" id="ARBA00023662"/>
    </source>
</evidence>
<evidence type="ECO:0000256" key="4">
    <source>
        <dbReference type="ARBA" id="ARBA00022737"/>
    </source>
</evidence>
<keyword evidence="7" id="KW-0966">Cell projection</keyword>
<reference evidence="11 12" key="1">
    <citation type="submission" date="2024-06" db="EMBL/GenBank/DDBJ databases">
        <title>The draft genome of Grus japonensis, version 3.</title>
        <authorList>
            <person name="Nabeshima K."/>
            <person name="Suzuki S."/>
            <person name="Onuma M."/>
        </authorList>
    </citation>
    <scope>NUCLEOTIDE SEQUENCE [LARGE SCALE GENOMIC DNA]</scope>
    <source>
        <strain evidence="11 12">451A</strain>
    </source>
</reference>
<comment type="caution">
    <text evidence="11">The sequence shown here is derived from an EMBL/GenBank/DDBJ whole genome shotgun (WGS) entry which is preliminary data.</text>
</comment>
<dbReference type="SUPFAM" id="SSF50978">
    <property type="entry name" value="WD40 repeat-like"/>
    <property type="match status" value="1"/>
</dbReference>
<organism evidence="11 12">
    <name type="scientific">Grus japonensis</name>
    <name type="common">Japanese crane</name>
    <name type="synonym">Red-crowned crane</name>
    <dbReference type="NCBI Taxonomy" id="30415"/>
    <lineage>
        <taxon>Eukaryota</taxon>
        <taxon>Metazoa</taxon>
        <taxon>Chordata</taxon>
        <taxon>Craniata</taxon>
        <taxon>Vertebrata</taxon>
        <taxon>Euteleostomi</taxon>
        <taxon>Archelosauria</taxon>
        <taxon>Archosauria</taxon>
        <taxon>Dinosauria</taxon>
        <taxon>Saurischia</taxon>
        <taxon>Theropoda</taxon>
        <taxon>Coelurosauria</taxon>
        <taxon>Aves</taxon>
        <taxon>Neognathae</taxon>
        <taxon>Neoaves</taxon>
        <taxon>Gruiformes</taxon>
        <taxon>Gruidae</taxon>
        <taxon>Grus</taxon>
    </lineage>
</organism>
<sequence length="275" mass="30323">MEAAEEARGAGLAGEELRAEAPGSRHCPSAEEAALEVSWVQGFPKKNFGFINNQTICYPCGNYILFLDIETKTTTALQCQTGQVGAFAANGNSQVLAFSDRKLNPIIYIYTFPELNKLTELKGNAQLDYTLLAFSFTGPYLASYSSIPEFVLSVCPVKLPDGQRSMRPHKDLFFPVSHSQDPYHGPDLPVSAIAGLPRNYIKPSMNPTAHCWNATSEIYLGCKEGYVLAIDAETCSVSVLQQKPLPEYMRKISDVVSYVRREVQKKKGISMFTSS</sequence>
<keyword evidence="4" id="KW-0677">Repeat</keyword>
<dbReference type="EMBL" id="BAAFJT010000007">
    <property type="protein sequence ID" value="GAB0192063.1"/>
    <property type="molecule type" value="Genomic_DNA"/>
</dbReference>
<dbReference type="PANTHER" id="PTHR14885:SF1">
    <property type="entry name" value="CILIA- AND FLAGELLA-ASSOCIATED PROTEIN 43"/>
    <property type="match status" value="1"/>
</dbReference>
<dbReference type="PANTHER" id="PTHR14885">
    <property type="entry name" value="CILIA- AND FLAGELLA-ASSOCIATED PROTEIN 43-RELATED"/>
    <property type="match status" value="1"/>
</dbReference>
<evidence type="ECO:0000256" key="7">
    <source>
        <dbReference type="ARBA" id="ARBA00023273"/>
    </source>
</evidence>
<dbReference type="InterPro" id="IPR015943">
    <property type="entry name" value="WD40/YVTN_repeat-like_dom_sf"/>
</dbReference>
<dbReference type="GO" id="GO:0003341">
    <property type="term" value="P:cilium movement"/>
    <property type="evidence" value="ECO:0007669"/>
    <property type="project" value="UniProtKB-ARBA"/>
</dbReference>
<evidence type="ECO:0000256" key="3">
    <source>
        <dbReference type="ARBA" id="ARBA00022574"/>
    </source>
</evidence>
<evidence type="ECO:0000256" key="10">
    <source>
        <dbReference type="SAM" id="MobiDB-lite"/>
    </source>
</evidence>
<keyword evidence="5" id="KW-0175">Coiled coil</keyword>
<evidence type="ECO:0000313" key="11">
    <source>
        <dbReference type="EMBL" id="GAB0192063.1"/>
    </source>
</evidence>
<keyword evidence="6" id="KW-0206">Cytoskeleton</keyword>
<evidence type="ECO:0000256" key="6">
    <source>
        <dbReference type="ARBA" id="ARBA00023212"/>
    </source>
</evidence>
<evidence type="ECO:0000256" key="8">
    <source>
        <dbReference type="ARBA" id="ARBA00023605"/>
    </source>
</evidence>
<evidence type="ECO:0000256" key="1">
    <source>
        <dbReference type="ARBA" id="ARBA00004430"/>
    </source>
</evidence>
<evidence type="ECO:0000313" key="12">
    <source>
        <dbReference type="Proteomes" id="UP001623348"/>
    </source>
</evidence>
<dbReference type="GO" id="GO:0005930">
    <property type="term" value="C:axoneme"/>
    <property type="evidence" value="ECO:0007669"/>
    <property type="project" value="UniProtKB-SubCell"/>
</dbReference>
<dbReference type="InterPro" id="IPR036322">
    <property type="entry name" value="WD40_repeat_dom_sf"/>
</dbReference>
<keyword evidence="11" id="KW-0282">Flagellum</keyword>